<dbReference type="Proteomes" id="UP000622604">
    <property type="component" value="Unassembled WGS sequence"/>
</dbReference>
<dbReference type="EMBL" id="BMZC01000002">
    <property type="protein sequence ID" value="GGZ54078.1"/>
    <property type="molecule type" value="Genomic_DNA"/>
</dbReference>
<keyword evidence="1" id="KW-0732">Signal</keyword>
<feature type="signal peptide" evidence="1">
    <location>
        <begin position="1"/>
        <end position="35"/>
    </location>
</feature>
<dbReference type="AlphaFoldDB" id="A0A8H9IAF7"/>
<reference evidence="2" key="1">
    <citation type="journal article" date="2014" name="Int. J. Syst. Evol. Microbiol.">
        <title>Complete genome sequence of Corynebacterium casei LMG S-19264T (=DSM 44701T), isolated from a smear-ripened cheese.</title>
        <authorList>
            <consortium name="US DOE Joint Genome Institute (JGI-PGF)"/>
            <person name="Walter F."/>
            <person name="Albersmeier A."/>
            <person name="Kalinowski J."/>
            <person name="Ruckert C."/>
        </authorList>
    </citation>
    <scope>NUCLEOTIDE SEQUENCE</scope>
    <source>
        <strain evidence="2">KCTC 32337</strain>
    </source>
</reference>
<feature type="chain" id="PRO_5034425140" evidence="1">
    <location>
        <begin position="36"/>
        <end position="179"/>
    </location>
</feature>
<name>A0A8H9IAF7_9ALTE</name>
<evidence type="ECO:0000313" key="2">
    <source>
        <dbReference type="EMBL" id="GGZ54078.1"/>
    </source>
</evidence>
<dbReference type="RefSeq" id="WP_229816456.1">
    <property type="nucleotide sequence ID" value="NZ_BMZC01000002.1"/>
</dbReference>
<sequence length="179" mass="19996">MRFRQRKSLSKQDVMTSILVIAATLFSVAANNALASTEIHEHKARDIGQGTLIPKIQLQVFRDQIDGVNIHVEVDNYLLNAPNIAKKESNTGAILQGHAHVYVNGVKRQRLYGEDVHIPQSWLKTGVNQVAVSLNSHQHENWMSGGHSIVGSVFLDFSKKDIVLHTFTSQPIENKHAHH</sequence>
<proteinExistence type="predicted"/>
<gene>
    <name evidence="2" type="ORF">GCM10011274_10240</name>
</gene>
<evidence type="ECO:0000256" key="1">
    <source>
        <dbReference type="SAM" id="SignalP"/>
    </source>
</evidence>
<comment type="caution">
    <text evidence="2">The sequence shown here is derived from an EMBL/GenBank/DDBJ whole genome shotgun (WGS) entry which is preliminary data.</text>
</comment>
<accession>A0A8H9IAF7</accession>
<evidence type="ECO:0000313" key="3">
    <source>
        <dbReference type="Proteomes" id="UP000622604"/>
    </source>
</evidence>
<protein>
    <submittedName>
        <fullName evidence="2">Uncharacterized protein</fullName>
    </submittedName>
</protein>
<organism evidence="2 3">
    <name type="scientific">Paraglaciecola chathamensis</name>
    <dbReference type="NCBI Taxonomy" id="368405"/>
    <lineage>
        <taxon>Bacteria</taxon>
        <taxon>Pseudomonadati</taxon>
        <taxon>Pseudomonadota</taxon>
        <taxon>Gammaproteobacteria</taxon>
        <taxon>Alteromonadales</taxon>
        <taxon>Alteromonadaceae</taxon>
        <taxon>Paraglaciecola</taxon>
    </lineage>
</organism>
<reference evidence="2" key="2">
    <citation type="submission" date="2020-09" db="EMBL/GenBank/DDBJ databases">
        <authorList>
            <person name="Sun Q."/>
            <person name="Kim S."/>
        </authorList>
    </citation>
    <scope>NUCLEOTIDE SEQUENCE</scope>
    <source>
        <strain evidence="2">KCTC 32337</strain>
    </source>
</reference>